<feature type="binding site" evidence="1">
    <location>
        <position position="231"/>
    </location>
    <ligand>
        <name>Mn(2+)</name>
        <dbReference type="ChEBI" id="CHEBI:29035"/>
    </ligand>
</feature>
<dbReference type="GO" id="GO:0016829">
    <property type="term" value="F:lyase activity"/>
    <property type="evidence" value="ECO:0007669"/>
    <property type="project" value="UniProtKB-KW"/>
</dbReference>
<comment type="subunit">
    <text evidence="1">Homodimer.</text>
</comment>
<evidence type="ECO:0000259" key="3">
    <source>
        <dbReference type="Pfam" id="PF20695"/>
    </source>
</evidence>
<feature type="active site" description="Proton donor" evidence="1">
    <location>
        <position position="280"/>
    </location>
</feature>
<keyword evidence="1" id="KW-0288">FMN</keyword>
<dbReference type="Gene3D" id="1.20.5.4570">
    <property type="match status" value="1"/>
</dbReference>
<protein>
    <recommendedName>
        <fullName evidence="1">Pyrrole-2-carboxylic acid decarboxylase</fullName>
        <shortName evidence="1">P2C decarboxylase</shortName>
        <ecNumber evidence="1">4.1.1.93</ecNumber>
    </recommendedName>
</protein>
<feature type="binding site" evidence="1">
    <location>
        <position position="190"/>
    </location>
    <ligand>
        <name>Mn(2+)</name>
        <dbReference type="ChEBI" id="CHEBI:29035"/>
    </ligand>
</feature>
<keyword evidence="1" id="KW-0210">Decarboxylase</keyword>
<keyword evidence="6" id="KW-1185">Reference proteome</keyword>
<feature type="binding site" evidence="1">
    <location>
        <position position="221"/>
    </location>
    <ligand>
        <name>K(+)</name>
        <dbReference type="ChEBI" id="CHEBI:29103"/>
    </ligand>
</feature>
<keyword evidence="1" id="KW-0630">Potassium</keyword>
<comment type="catalytic activity">
    <reaction evidence="1">
        <text>pyrrole-2-carboxylate + H2O = 1H-pyrrole + hydrogencarbonate</text>
        <dbReference type="Rhea" id="RHEA:31379"/>
        <dbReference type="ChEBI" id="CHEBI:15377"/>
        <dbReference type="ChEBI" id="CHEBI:17544"/>
        <dbReference type="ChEBI" id="CHEBI:19203"/>
        <dbReference type="ChEBI" id="CHEBI:27660"/>
        <dbReference type="EC" id="4.1.1.93"/>
    </reaction>
</comment>
<gene>
    <name evidence="5" type="ORF">V4C55_05950</name>
</gene>
<accession>A0ABU9Q730</accession>
<name>A0ABU9Q730_9BURK</name>
<keyword evidence="1" id="KW-0285">Flavoprotein</keyword>
<keyword evidence="1" id="KW-0464">Manganese</keyword>
<dbReference type="Gene3D" id="3.40.1670.10">
    <property type="entry name" value="UbiD C-terminal domain-like"/>
    <property type="match status" value="1"/>
</dbReference>
<dbReference type="InterPro" id="IPR049381">
    <property type="entry name" value="UbiD-like_C"/>
</dbReference>
<dbReference type="InterPro" id="IPR032903">
    <property type="entry name" value="FDC-like"/>
</dbReference>
<evidence type="ECO:0000313" key="6">
    <source>
        <dbReference type="Proteomes" id="UP001494588"/>
    </source>
</evidence>
<dbReference type="RefSeq" id="WP_201647466.1">
    <property type="nucleotide sequence ID" value="NZ_CAJHCS010000001.1"/>
</dbReference>
<comment type="cofactor">
    <cofactor evidence="1">
        <name>prenylated FMN</name>
        <dbReference type="ChEBI" id="CHEBI:87746"/>
    </cofactor>
    <text evidence="1">Binds 1 prenylated FMN per subunit.</text>
</comment>
<dbReference type="PANTHER" id="PTHR30108:SF17">
    <property type="entry name" value="FERULIC ACID DECARBOXYLASE 1"/>
    <property type="match status" value="1"/>
</dbReference>
<dbReference type="PANTHER" id="PTHR30108">
    <property type="entry name" value="3-OCTAPRENYL-4-HYDROXYBENZOATE CARBOXY-LYASE-RELATED"/>
    <property type="match status" value="1"/>
</dbReference>
<evidence type="ECO:0000256" key="1">
    <source>
        <dbReference type="HAMAP-Rule" id="MF_01983"/>
    </source>
</evidence>
<evidence type="ECO:0000259" key="4">
    <source>
        <dbReference type="Pfam" id="PF20696"/>
    </source>
</evidence>
<organism evidence="5 6">
    <name type="scientific">Paraburkholderia sabiae</name>
    <dbReference type="NCBI Taxonomy" id="273251"/>
    <lineage>
        <taxon>Bacteria</taxon>
        <taxon>Pseudomonadati</taxon>
        <taxon>Pseudomonadota</taxon>
        <taxon>Betaproteobacteria</taxon>
        <taxon>Burkholderiales</taxon>
        <taxon>Burkholderiaceae</taxon>
        <taxon>Paraburkholderia</taxon>
    </lineage>
</organism>
<feature type="binding site" evidence="1">
    <location>
        <position position="168"/>
    </location>
    <ligand>
        <name>K(+)</name>
        <dbReference type="ChEBI" id="CHEBI:29103"/>
    </ligand>
</feature>
<dbReference type="SUPFAM" id="SSF50475">
    <property type="entry name" value="FMN-binding split barrel"/>
    <property type="match status" value="1"/>
</dbReference>
<feature type="binding site" evidence="1">
    <location>
        <position position="172"/>
    </location>
    <ligand>
        <name>prenylated FMN</name>
        <dbReference type="ChEBI" id="CHEBI:87746"/>
    </ligand>
</feature>
<dbReference type="NCBIfam" id="TIGR00148">
    <property type="entry name" value="UbiD family decarboxylase"/>
    <property type="match status" value="1"/>
</dbReference>
<feature type="binding site" evidence="1">
    <location>
        <position position="388"/>
    </location>
    <ligand>
        <name>prenylated FMN</name>
        <dbReference type="ChEBI" id="CHEBI:87746"/>
    </ligand>
</feature>
<feature type="binding site" evidence="1">
    <location>
        <position position="231"/>
    </location>
    <ligand>
        <name>K(+)</name>
        <dbReference type="ChEBI" id="CHEBI:29103"/>
    </ligand>
</feature>
<dbReference type="EMBL" id="JAZHGC010000004">
    <property type="protein sequence ID" value="MEM5285238.1"/>
    <property type="molecule type" value="Genomic_DNA"/>
</dbReference>
<feature type="binding site" evidence="1">
    <location>
        <position position="170"/>
    </location>
    <ligand>
        <name>prenylated FMN</name>
        <dbReference type="ChEBI" id="CHEBI:87746"/>
    </ligand>
</feature>
<evidence type="ECO:0000313" key="5">
    <source>
        <dbReference type="EMBL" id="MEM5285238.1"/>
    </source>
</evidence>
<feature type="binding site" evidence="1">
    <location>
        <position position="231"/>
    </location>
    <ligand>
        <name>prenylated FMN</name>
        <dbReference type="ChEBI" id="CHEBI:87746"/>
    </ligand>
</feature>
<feature type="binding site" evidence="1">
    <location>
        <position position="223"/>
    </location>
    <ligand>
        <name>K(+)</name>
        <dbReference type="ChEBI" id="CHEBI:29103"/>
    </ligand>
</feature>
<comment type="cofactor">
    <cofactor evidence="1">
        <name>Mn(2+)</name>
        <dbReference type="ChEBI" id="CHEBI:29035"/>
    </cofactor>
    <text evidence="1">Binds 1 Mn(2+) per subunit.</text>
</comment>
<dbReference type="Proteomes" id="UP001494588">
    <property type="component" value="Unassembled WGS sequence"/>
</dbReference>
<keyword evidence="1 5" id="KW-0456">Lyase</keyword>
<keyword evidence="1" id="KW-0479">Metal-binding</keyword>
<feature type="domain" description="3-octaprenyl-4-hydroxybenzoate carboxy-lyase-like N-terminal" evidence="3">
    <location>
        <begin position="14"/>
        <end position="102"/>
    </location>
</feature>
<reference evidence="5 6" key="1">
    <citation type="submission" date="2024-01" db="EMBL/GenBank/DDBJ databases">
        <title>The diversity of rhizobia nodulating Mimosa spp. in eleven states of Brazil covering several biomes is determined by host plant, location, and edaphic factors.</title>
        <authorList>
            <person name="Rouws L."/>
            <person name="Barauna A."/>
            <person name="Beukes C."/>
            <person name="De Faria S.M."/>
            <person name="Gross E."/>
            <person name="Dos Reis Junior F.B."/>
            <person name="Simon M."/>
            <person name="Maluk M."/>
            <person name="Odee D.W."/>
            <person name="Kenicer G."/>
            <person name="Young J.P.W."/>
            <person name="Reis V.M."/>
            <person name="Zilli J."/>
            <person name="James E.K."/>
        </authorList>
    </citation>
    <scope>NUCLEOTIDE SEQUENCE [LARGE SCALE GENOMIC DNA]</scope>
    <source>
        <strain evidence="5 6">JPY77</strain>
    </source>
</reference>
<comment type="caution">
    <text evidence="5">The sequence shown here is derived from an EMBL/GenBank/DDBJ whole genome shotgun (WGS) entry which is preliminary data.</text>
</comment>
<dbReference type="EC" id="4.1.1.93" evidence="1"/>
<feature type="binding site" evidence="1">
    <location>
        <position position="189"/>
    </location>
    <ligand>
        <name>prenylated FMN</name>
        <dbReference type="ChEBI" id="CHEBI:87746"/>
    </ligand>
</feature>
<sequence>MSNVSPCMNFRSFVDELRQRHDLVDIRQTVDANLEIGAITRKVYEDRAPAPLFASIRDAQPGFRVLGAPAGLNRQPGEEFGRLALHFGLPKSATPRDIVERIIAASHASPVTPRIVDTGPCKENIWRGSQVDLTRFPVPLLHAADGGKYFGTYGFHIVQSPDRTWDSWSVARSMLHDRNTLVGPAMPQQHLGMIREMWKQRGEPTPWAMALGAPPAALAVAGMPLPEHVSESGYVGAMVGDPVEVVKAETNDLLVPANAEIILEGTISLSEKAMEGPMGEYHGYSFPVGREQPLFHVEAVTFRNEPILPICAAGLPPEENHTIWGTMISAQALDLLRRANMPVDMAWCSYEAATCWIVLSIDTARLQTMQTDASHFVHLIADILFSSHAGWLVPKVILVSNDIDITDIDQVVWALATRHHPARDHFAFPEATGIPLVPYLSPEEKAAGSGGKAIINCLFPEQFRGDMRATVASFDTSFPEELKRSVLAHWTAYGFPA</sequence>
<dbReference type="HAMAP" id="MF_01983">
    <property type="entry name" value="UbiD_FDC"/>
    <property type="match status" value="1"/>
</dbReference>
<dbReference type="Pfam" id="PF20696">
    <property type="entry name" value="UbiD_C"/>
    <property type="match status" value="1"/>
</dbReference>
<comment type="similarity">
    <text evidence="1">Belongs to the UbiD family. UbiD-like/FDC subfamily.</text>
</comment>
<feature type="binding site" evidence="1">
    <location>
        <position position="190"/>
    </location>
    <ligand>
        <name>prenylated FMN</name>
        <dbReference type="ChEBI" id="CHEBI:87746"/>
    </ligand>
</feature>
<keyword evidence="1" id="KW-0058">Aromatic hydrocarbons catabolism</keyword>
<comment type="function">
    <text evidence="1">Catalyzes the prenyl-FMN-dependent decarboxylation of pyrrole-2-carboxylate (P2C). Can also catalyze the carboxylation of pyrrole in the presence of elevated concentrations of CO(2) or bicarbonate.</text>
</comment>
<dbReference type="InterPro" id="IPR049383">
    <property type="entry name" value="UbiD-like_N"/>
</dbReference>
<dbReference type="InterPro" id="IPR002830">
    <property type="entry name" value="UbiD"/>
</dbReference>
<dbReference type="Pfam" id="PF20695">
    <property type="entry name" value="UbiD_N"/>
    <property type="match status" value="1"/>
</dbReference>
<comment type="cofactor">
    <cofactor evidence="1">
        <name>K(+)</name>
        <dbReference type="ChEBI" id="CHEBI:29103"/>
    </cofactor>
    <text evidence="1">Binds 1 K(+) per subunit.</text>
</comment>
<comment type="caution">
    <text evidence="1">Lacks conserved residue(s) required for the propagation of feature annotation.</text>
</comment>
<evidence type="ECO:0000259" key="2">
    <source>
        <dbReference type="Pfam" id="PF01977"/>
    </source>
</evidence>
<feature type="domain" description="3-octaprenyl-4-hydroxybenzoate carboxy-lyase-like Rift-related" evidence="2">
    <location>
        <begin position="116"/>
        <end position="314"/>
    </location>
</feature>
<dbReference type="InterPro" id="IPR048304">
    <property type="entry name" value="UbiD_Rift_dom"/>
</dbReference>
<dbReference type="SUPFAM" id="SSF143968">
    <property type="entry name" value="UbiD C-terminal domain-like"/>
    <property type="match status" value="1"/>
</dbReference>
<proteinExistence type="inferred from homology"/>
<feature type="domain" description="3-octaprenyl-4-hydroxybenzoate carboxy-lyase-like C-terminal" evidence="4">
    <location>
        <begin position="321"/>
        <end position="457"/>
    </location>
</feature>
<dbReference type="Pfam" id="PF01977">
    <property type="entry name" value="UbiD"/>
    <property type="match status" value="1"/>
</dbReference>
<comment type="catalytic activity">
    <reaction evidence="1">
        <text>pyrrole-2-carboxylate + H(+) = 1H-pyrrole + CO2</text>
        <dbReference type="Rhea" id="RHEA:31375"/>
        <dbReference type="ChEBI" id="CHEBI:15378"/>
        <dbReference type="ChEBI" id="CHEBI:16526"/>
        <dbReference type="ChEBI" id="CHEBI:19203"/>
        <dbReference type="ChEBI" id="CHEBI:27660"/>
        <dbReference type="EC" id="4.1.1.93"/>
    </reaction>
</comment>